<comment type="similarity">
    <text evidence="2 6">Belongs to the dTDP-4-dehydrorhamnose reductase family.</text>
</comment>
<dbReference type="InterPro" id="IPR036291">
    <property type="entry name" value="NAD(P)-bd_dom_sf"/>
</dbReference>
<evidence type="ECO:0000259" key="7">
    <source>
        <dbReference type="Pfam" id="PF04321"/>
    </source>
</evidence>
<evidence type="ECO:0000313" key="8">
    <source>
        <dbReference type="EMBL" id="CAB3776310.1"/>
    </source>
</evidence>
<dbReference type="UniPathway" id="UPA00124"/>
<dbReference type="AlphaFoldDB" id="A0A6J5FBX2"/>
<keyword evidence="6 8" id="KW-0560">Oxidoreductase</keyword>
<protein>
    <recommendedName>
        <fullName evidence="4 6">dTDP-4-dehydrorhamnose reductase</fullName>
        <ecNumber evidence="3 6">1.1.1.133</ecNumber>
    </recommendedName>
</protein>
<comment type="catalytic activity">
    <reaction evidence="5 6">
        <text>dTDP-beta-L-rhamnose + NADP(+) = dTDP-4-dehydro-beta-L-rhamnose + NADPH + H(+)</text>
        <dbReference type="Rhea" id="RHEA:21796"/>
        <dbReference type="ChEBI" id="CHEBI:15378"/>
        <dbReference type="ChEBI" id="CHEBI:57510"/>
        <dbReference type="ChEBI" id="CHEBI:57783"/>
        <dbReference type="ChEBI" id="CHEBI:58349"/>
        <dbReference type="ChEBI" id="CHEBI:62830"/>
        <dbReference type="EC" id="1.1.1.133"/>
    </reaction>
</comment>
<dbReference type="Gene3D" id="3.90.25.10">
    <property type="entry name" value="UDP-galactose 4-epimerase, domain 1"/>
    <property type="match status" value="1"/>
</dbReference>
<reference evidence="8 9" key="1">
    <citation type="submission" date="2020-04" db="EMBL/GenBank/DDBJ databases">
        <authorList>
            <person name="De Canck E."/>
        </authorList>
    </citation>
    <scope>NUCLEOTIDE SEQUENCE [LARGE SCALE GENOMIC DNA]</scope>
    <source>
        <strain evidence="8 9">LMG 28688</strain>
    </source>
</reference>
<dbReference type="NCBIfam" id="TIGR01214">
    <property type="entry name" value="rmlD"/>
    <property type="match status" value="1"/>
</dbReference>
<comment type="function">
    <text evidence="6">Catalyzes the reduction of dTDP-6-deoxy-L-lyxo-4-hexulose to yield dTDP-L-rhamnose.</text>
</comment>
<dbReference type="InterPro" id="IPR005913">
    <property type="entry name" value="dTDP_dehydrorham_reduct"/>
</dbReference>
<dbReference type="Proteomes" id="UP000494119">
    <property type="component" value="Unassembled WGS sequence"/>
</dbReference>
<organism evidence="8 9">
    <name type="scientific">Paraburkholderia caffeinitolerans</name>
    <dbReference type="NCBI Taxonomy" id="1723730"/>
    <lineage>
        <taxon>Bacteria</taxon>
        <taxon>Pseudomonadati</taxon>
        <taxon>Pseudomonadota</taxon>
        <taxon>Betaproteobacteria</taxon>
        <taxon>Burkholderiales</taxon>
        <taxon>Burkholderiaceae</taxon>
        <taxon>Paraburkholderia</taxon>
    </lineage>
</organism>
<sequence>MPHDAPPTILVTGKSGQVGFELRRSLAPLGRVIVCDRTQCDLADPDGLRRVVRDARPDVIINAAAYTAVDKAESDEATAFAINGIAPGILAEEAKALGAMLVHYSTDYVFDGTKASPYVETDETNPRSVYGKSKLAGERAVMAAGANVLVLRTCWVAGVHGANFAKTMLRLARERDALRVVADQFGVPTTAALIADVTAHIVRRHRSTPVVTGIYHLAAAGETNWRDYAAEVLRCAEALGVELRVQPDDVQAIASSEYPAPAPRPANSRLDTRKLRATFDVHLPDWRDGVRHLLESILA</sequence>
<dbReference type="EC" id="1.1.1.133" evidence="3 6"/>
<comment type="pathway">
    <text evidence="1 6">Carbohydrate biosynthesis; dTDP-L-rhamnose biosynthesis.</text>
</comment>
<dbReference type="Gene3D" id="3.40.50.720">
    <property type="entry name" value="NAD(P)-binding Rossmann-like Domain"/>
    <property type="match status" value="1"/>
</dbReference>
<keyword evidence="9" id="KW-1185">Reference proteome</keyword>
<accession>A0A6J5FBX2</accession>
<gene>
    <name evidence="8" type="primary">rfbD</name>
    <name evidence="8" type="ORF">LMG28688_00207</name>
</gene>
<proteinExistence type="inferred from homology"/>
<evidence type="ECO:0000313" key="9">
    <source>
        <dbReference type="Proteomes" id="UP000494119"/>
    </source>
</evidence>
<dbReference type="RefSeq" id="WP_175194075.1">
    <property type="nucleotide sequence ID" value="NZ_CADIKL010000001.1"/>
</dbReference>
<dbReference type="GO" id="GO:0005829">
    <property type="term" value="C:cytosol"/>
    <property type="evidence" value="ECO:0007669"/>
    <property type="project" value="TreeGrafter"/>
</dbReference>
<dbReference type="PANTHER" id="PTHR10491:SF4">
    <property type="entry name" value="METHIONINE ADENOSYLTRANSFERASE 2 SUBUNIT BETA"/>
    <property type="match status" value="1"/>
</dbReference>
<evidence type="ECO:0000256" key="1">
    <source>
        <dbReference type="ARBA" id="ARBA00004781"/>
    </source>
</evidence>
<feature type="domain" description="RmlD-like substrate binding" evidence="7">
    <location>
        <begin position="8"/>
        <end position="296"/>
    </location>
</feature>
<dbReference type="GO" id="GO:0019305">
    <property type="term" value="P:dTDP-rhamnose biosynthetic process"/>
    <property type="evidence" value="ECO:0007669"/>
    <property type="project" value="UniProtKB-UniPathway"/>
</dbReference>
<evidence type="ECO:0000256" key="2">
    <source>
        <dbReference type="ARBA" id="ARBA00010944"/>
    </source>
</evidence>
<evidence type="ECO:0000256" key="4">
    <source>
        <dbReference type="ARBA" id="ARBA00017099"/>
    </source>
</evidence>
<dbReference type="GO" id="GO:0008831">
    <property type="term" value="F:dTDP-4-dehydrorhamnose reductase activity"/>
    <property type="evidence" value="ECO:0007669"/>
    <property type="project" value="UniProtKB-EC"/>
</dbReference>
<dbReference type="Pfam" id="PF04321">
    <property type="entry name" value="RmlD_sub_bind"/>
    <property type="match status" value="1"/>
</dbReference>
<comment type="cofactor">
    <cofactor evidence="6">
        <name>Mg(2+)</name>
        <dbReference type="ChEBI" id="CHEBI:18420"/>
    </cofactor>
    <text evidence="6">Binds 1 Mg(2+) ion per monomer.</text>
</comment>
<dbReference type="NCBIfam" id="NF007440">
    <property type="entry name" value="PRK09987.1"/>
    <property type="match status" value="1"/>
</dbReference>
<evidence type="ECO:0000256" key="3">
    <source>
        <dbReference type="ARBA" id="ARBA00012929"/>
    </source>
</evidence>
<name>A0A6J5FBX2_9BURK</name>
<dbReference type="CDD" id="cd05254">
    <property type="entry name" value="dTDP_HR_like_SDR_e"/>
    <property type="match status" value="1"/>
</dbReference>
<dbReference type="SUPFAM" id="SSF51735">
    <property type="entry name" value="NAD(P)-binding Rossmann-fold domains"/>
    <property type="match status" value="1"/>
</dbReference>
<dbReference type="PANTHER" id="PTHR10491">
    <property type="entry name" value="DTDP-4-DEHYDRORHAMNOSE REDUCTASE"/>
    <property type="match status" value="1"/>
</dbReference>
<dbReference type="EMBL" id="CADIKL010000001">
    <property type="protein sequence ID" value="CAB3776310.1"/>
    <property type="molecule type" value="Genomic_DNA"/>
</dbReference>
<dbReference type="InterPro" id="IPR029903">
    <property type="entry name" value="RmlD-like-bd"/>
</dbReference>
<evidence type="ECO:0000256" key="5">
    <source>
        <dbReference type="ARBA" id="ARBA00048200"/>
    </source>
</evidence>
<evidence type="ECO:0000256" key="6">
    <source>
        <dbReference type="RuleBase" id="RU364082"/>
    </source>
</evidence>
<keyword evidence="6" id="KW-0521">NADP</keyword>